<dbReference type="Proteomes" id="UP001408789">
    <property type="component" value="Unassembled WGS sequence"/>
</dbReference>
<reference evidence="2 3" key="1">
    <citation type="submission" date="2024-04" db="EMBL/GenBank/DDBJ databases">
        <title>The reference genome of an endangered Asteraceae, Deinandra increscens subsp. villosa, native to the Central Coast of California.</title>
        <authorList>
            <person name="Guilliams M."/>
            <person name="Hasenstab-Lehman K."/>
            <person name="Meyer R."/>
            <person name="Mcevoy S."/>
        </authorList>
    </citation>
    <scope>NUCLEOTIDE SEQUENCE [LARGE SCALE GENOMIC DNA]</scope>
    <source>
        <tissue evidence="2">Leaf</tissue>
    </source>
</reference>
<name>A0AAP0CNB2_9ASTR</name>
<feature type="compositionally biased region" description="Polar residues" evidence="1">
    <location>
        <begin position="568"/>
        <end position="582"/>
    </location>
</feature>
<gene>
    <name evidence="2" type="ORF">SSX86_027454</name>
</gene>
<feature type="region of interest" description="Disordered" evidence="1">
    <location>
        <begin position="291"/>
        <end position="311"/>
    </location>
</feature>
<feature type="compositionally biased region" description="Polar residues" evidence="1">
    <location>
        <begin position="126"/>
        <end position="143"/>
    </location>
</feature>
<organism evidence="2 3">
    <name type="scientific">Deinandra increscens subsp. villosa</name>
    <dbReference type="NCBI Taxonomy" id="3103831"/>
    <lineage>
        <taxon>Eukaryota</taxon>
        <taxon>Viridiplantae</taxon>
        <taxon>Streptophyta</taxon>
        <taxon>Embryophyta</taxon>
        <taxon>Tracheophyta</taxon>
        <taxon>Spermatophyta</taxon>
        <taxon>Magnoliopsida</taxon>
        <taxon>eudicotyledons</taxon>
        <taxon>Gunneridae</taxon>
        <taxon>Pentapetalae</taxon>
        <taxon>asterids</taxon>
        <taxon>campanulids</taxon>
        <taxon>Asterales</taxon>
        <taxon>Asteraceae</taxon>
        <taxon>Asteroideae</taxon>
        <taxon>Heliantheae alliance</taxon>
        <taxon>Madieae</taxon>
        <taxon>Madiinae</taxon>
        <taxon>Deinandra</taxon>
    </lineage>
</organism>
<dbReference type="EMBL" id="JBCNJP010000025">
    <property type="protein sequence ID" value="KAK9056364.1"/>
    <property type="molecule type" value="Genomic_DNA"/>
</dbReference>
<feature type="region of interest" description="Disordered" evidence="1">
    <location>
        <begin position="434"/>
        <end position="582"/>
    </location>
</feature>
<protein>
    <recommendedName>
        <fullName evidence="4">Eukaryotic translation initiation factor-related</fullName>
    </recommendedName>
</protein>
<dbReference type="PANTHER" id="PTHR32091">
    <property type="entry name" value="EUKARYOTIC TRANSLATION INITIATION FACTOR 4B"/>
    <property type="match status" value="1"/>
</dbReference>
<feature type="region of interest" description="Disordered" evidence="1">
    <location>
        <begin position="1"/>
        <end position="145"/>
    </location>
</feature>
<feature type="compositionally biased region" description="Basic and acidic residues" evidence="1">
    <location>
        <begin position="83"/>
        <end position="93"/>
    </location>
</feature>
<evidence type="ECO:0000313" key="3">
    <source>
        <dbReference type="Proteomes" id="UP001408789"/>
    </source>
</evidence>
<proteinExistence type="predicted"/>
<dbReference type="AlphaFoldDB" id="A0AAP0CNB2"/>
<feature type="compositionally biased region" description="Polar residues" evidence="1">
    <location>
        <begin position="291"/>
        <end position="305"/>
    </location>
</feature>
<feature type="compositionally biased region" description="Basic and acidic residues" evidence="1">
    <location>
        <begin position="459"/>
        <end position="501"/>
    </location>
</feature>
<dbReference type="GO" id="GO:0003729">
    <property type="term" value="F:mRNA binding"/>
    <property type="evidence" value="ECO:0007669"/>
    <property type="project" value="TreeGrafter"/>
</dbReference>
<keyword evidence="3" id="KW-1185">Reference proteome</keyword>
<evidence type="ECO:0000256" key="1">
    <source>
        <dbReference type="SAM" id="MobiDB-lite"/>
    </source>
</evidence>
<comment type="caution">
    <text evidence="2">The sequence shown here is derived from an EMBL/GenBank/DDBJ whole genome shotgun (WGS) entry which is preliminary data.</text>
</comment>
<dbReference type="InterPro" id="IPR010433">
    <property type="entry name" value="EIF-4B_pln"/>
</dbReference>
<dbReference type="PANTHER" id="PTHR32091:SF4">
    <property type="entry name" value="OS07G0546100 PROTEIN"/>
    <property type="match status" value="1"/>
</dbReference>
<sequence>MAKKKATMTLKDFHGGSIPSDLPLPSAPGVTVRPLNHGGFDRPSSWTNPMGRQDQRLRPGSAGAVRTYDDKTPFLTQNVHIGRNFDEDERKPLDGGSAPRRAIIDENIRGGGVPVRQEPKSDYSMAGNTPTRPATTPLSQFTGGSAGGSYATRFSEAANVSSGRSYVKSEGRALGPSNSNMVVDSKVSGSFPNAWGPRKVAVEISEPVAASWSVPDAATKLAHASALEKVSSGRWLSNQNKQIDVEIIRHPEPEAKIQSKGNAYTTFSYGSTDVPGGRSVSANDRVPMARTSTHSDAVQVQSPSGATLGGSEVTERPKLKLLPRSKPVDSIEPLVAYKQIVLQSGEPVIGNEFYGNVNSSVNGLAGSEDTRQAYEHQRVNLKPRSQPLEQMERHTERERNTLFGGARPRELVLKERGVDDVVVDHEIIQSPNRVKKDVTRAENLPVHQTVTSRQNGKPDSFDNHRTGKSIDRRDAEKSDAQRRSNWRNENRKSSRDLEQQQERPPSPETWRKPVDPAPPAGSRYGKAASAVDLAQAFSKSVSDPKVVTTDRFSSQRGFPGQAQIPFSRLTSQPTTRPQINGH</sequence>
<feature type="compositionally biased region" description="Polar residues" evidence="1">
    <location>
        <begin position="446"/>
        <end position="457"/>
    </location>
</feature>
<dbReference type="GO" id="GO:0003743">
    <property type="term" value="F:translation initiation factor activity"/>
    <property type="evidence" value="ECO:0007669"/>
    <property type="project" value="InterPro"/>
</dbReference>
<evidence type="ECO:0000313" key="2">
    <source>
        <dbReference type="EMBL" id="KAK9056364.1"/>
    </source>
</evidence>
<evidence type="ECO:0008006" key="4">
    <source>
        <dbReference type="Google" id="ProtNLM"/>
    </source>
</evidence>
<accession>A0AAP0CNB2</accession>